<dbReference type="PIRSF" id="PIRSF001767">
    <property type="entry name" value="Cdc6"/>
    <property type="match status" value="1"/>
</dbReference>
<comment type="similarity">
    <text evidence="2 7">Belongs to the CDC6/cdc18 family.</text>
</comment>
<evidence type="ECO:0000256" key="3">
    <source>
        <dbReference type="ARBA" id="ARBA00022618"/>
    </source>
</evidence>
<dbReference type="InterPro" id="IPR003959">
    <property type="entry name" value="ATPase_AAA_core"/>
</dbReference>
<feature type="domain" description="Cdc6 C-terminal" evidence="9">
    <location>
        <begin position="373"/>
        <end position="453"/>
    </location>
</feature>
<dbReference type="EMBL" id="CAJVPI010001102">
    <property type="protein sequence ID" value="CAG8594536.1"/>
    <property type="molecule type" value="Genomic_DNA"/>
</dbReference>
<dbReference type="InterPro" id="IPR003593">
    <property type="entry name" value="AAA+_ATPase"/>
</dbReference>
<evidence type="ECO:0000256" key="1">
    <source>
        <dbReference type="ARBA" id="ARBA00004123"/>
    </source>
</evidence>
<keyword evidence="6" id="KW-0131">Cell cycle</keyword>
<dbReference type="GO" id="GO:0005524">
    <property type="term" value="F:ATP binding"/>
    <property type="evidence" value="ECO:0007669"/>
    <property type="project" value="InterPro"/>
</dbReference>
<evidence type="ECO:0000256" key="7">
    <source>
        <dbReference type="PIRNR" id="PIRNR001767"/>
    </source>
</evidence>
<keyword evidence="3" id="KW-0132">Cell division</keyword>
<dbReference type="SMART" id="SM01074">
    <property type="entry name" value="Cdc6_C"/>
    <property type="match status" value="1"/>
</dbReference>
<accession>A0A9N9CA23</accession>
<comment type="subcellular location">
    <subcellularLocation>
        <location evidence="1">Nucleus</location>
    </subcellularLocation>
</comment>
<gene>
    <name evidence="10" type="ORF">PBRASI_LOCUS7307</name>
</gene>
<name>A0A9N9CA23_9GLOM</name>
<dbReference type="GO" id="GO:0006270">
    <property type="term" value="P:DNA replication initiation"/>
    <property type="evidence" value="ECO:0007669"/>
    <property type="project" value="UniProtKB-UniRule"/>
</dbReference>
<evidence type="ECO:0000256" key="6">
    <source>
        <dbReference type="ARBA" id="ARBA00023306"/>
    </source>
</evidence>
<dbReference type="SUPFAM" id="SSF52540">
    <property type="entry name" value="P-loop containing nucleoside triphosphate hydrolases"/>
    <property type="match status" value="1"/>
</dbReference>
<evidence type="ECO:0000256" key="5">
    <source>
        <dbReference type="ARBA" id="ARBA00023242"/>
    </source>
</evidence>
<dbReference type="CDD" id="cd00009">
    <property type="entry name" value="AAA"/>
    <property type="match status" value="1"/>
</dbReference>
<keyword evidence="5" id="KW-0539">Nucleus</keyword>
<evidence type="ECO:0000259" key="9">
    <source>
        <dbReference type="SMART" id="SM01074"/>
    </source>
</evidence>
<dbReference type="InterPro" id="IPR036390">
    <property type="entry name" value="WH_DNA-bd_sf"/>
</dbReference>
<evidence type="ECO:0000313" key="11">
    <source>
        <dbReference type="Proteomes" id="UP000789739"/>
    </source>
</evidence>
<dbReference type="InterPro" id="IPR036388">
    <property type="entry name" value="WH-like_DNA-bd_sf"/>
</dbReference>
<dbReference type="InterPro" id="IPR015163">
    <property type="entry name" value="Cdc6_C"/>
</dbReference>
<dbReference type="Gene3D" id="1.10.8.60">
    <property type="match status" value="1"/>
</dbReference>
<dbReference type="GO" id="GO:0051301">
    <property type="term" value="P:cell division"/>
    <property type="evidence" value="ECO:0007669"/>
    <property type="project" value="UniProtKB-UniRule"/>
</dbReference>
<reference evidence="10" key="1">
    <citation type="submission" date="2021-06" db="EMBL/GenBank/DDBJ databases">
        <authorList>
            <person name="Kallberg Y."/>
            <person name="Tangrot J."/>
            <person name="Rosling A."/>
        </authorList>
    </citation>
    <scope>NUCLEOTIDE SEQUENCE</scope>
    <source>
        <strain evidence="10">BR232B</strain>
    </source>
</reference>
<dbReference type="OrthoDB" id="1926878at2759"/>
<dbReference type="GO" id="GO:0003688">
    <property type="term" value="F:DNA replication origin binding"/>
    <property type="evidence" value="ECO:0007669"/>
    <property type="project" value="TreeGrafter"/>
</dbReference>
<evidence type="ECO:0000313" key="10">
    <source>
        <dbReference type="EMBL" id="CAG8594536.1"/>
    </source>
</evidence>
<dbReference type="GO" id="GO:0005634">
    <property type="term" value="C:nucleus"/>
    <property type="evidence" value="ECO:0007669"/>
    <property type="project" value="UniProtKB-SubCell"/>
</dbReference>
<dbReference type="GO" id="GO:0033314">
    <property type="term" value="P:mitotic DNA replication checkpoint signaling"/>
    <property type="evidence" value="ECO:0007669"/>
    <property type="project" value="TreeGrafter"/>
</dbReference>
<dbReference type="SMART" id="SM00382">
    <property type="entry name" value="AAA"/>
    <property type="match status" value="1"/>
</dbReference>
<feature type="domain" description="AAA+ ATPase" evidence="8">
    <location>
        <begin position="93"/>
        <end position="248"/>
    </location>
</feature>
<dbReference type="PANTHER" id="PTHR10763:SF26">
    <property type="entry name" value="CELL DIVISION CONTROL PROTEIN 6 HOMOLOG"/>
    <property type="match status" value="1"/>
</dbReference>
<keyword evidence="4" id="KW-0235">DNA replication</keyword>
<dbReference type="Pfam" id="PF00004">
    <property type="entry name" value="AAA"/>
    <property type="match status" value="1"/>
</dbReference>
<dbReference type="Proteomes" id="UP000789739">
    <property type="component" value="Unassembled WGS sequence"/>
</dbReference>
<sequence>MPPKRSKVAATDNNANNTINSIFKTSKRSLVAYSDSKLNSRPQISNQNLTPIQIYQEAKSLFRRSSMLTQSTGRNTERTIIHDFLSKHALVDKPGSLYISGNPGTGKTLLVSEICEKLKRDCGEKGRKEACKRRKMNKREIEIITMNCMTVGNAKDVYDKLAREVGGCENEEDAVKYLQKVFVNRDGNVTFIVVLDEIDTLLTKDQDVLYQLFEWPTLHNSRLTLIGIANALNLTDRFLPRLKAKGCLPQLLNFNPYTVTEIIAILNHRLSILQTTVQQSLQPLIDSRAIELCARKVAASNGDLRKALDVCRQAIELAEKEYMKGESRSENRADIERIVRVNLEHMNKVTMATSGSSNVMKIRQLTLHQQLLLCTLFIMSKQKKGYITYGKFQDKYISHCRNKDLYSPVTQTEFHDLTGMLETVGLIGITYGKVKRSRKILLNVHESEILAAIKDNEKVMLWME</sequence>
<dbReference type="Pfam" id="PF09079">
    <property type="entry name" value="WHD_Cdc6"/>
    <property type="match status" value="1"/>
</dbReference>
<proteinExistence type="inferred from homology"/>
<evidence type="ECO:0000256" key="2">
    <source>
        <dbReference type="ARBA" id="ARBA00006184"/>
    </source>
</evidence>
<evidence type="ECO:0000256" key="4">
    <source>
        <dbReference type="ARBA" id="ARBA00022705"/>
    </source>
</evidence>
<dbReference type="Gene3D" id="3.40.50.300">
    <property type="entry name" value="P-loop containing nucleotide triphosphate hydrolases"/>
    <property type="match status" value="1"/>
</dbReference>
<dbReference type="Gene3D" id="1.10.10.10">
    <property type="entry name" value="Winged helix-like DNA-binding domain superfamily/Winged helix DNA-binding domain"/>
    <property type="match status" value="1"/>
</dbReference>
<dbReference type="InterPro" id="IPR016314">
    <property type="entry name" value="Cdc6/18"/>
</dbReference>
<comment type="caution">
    <text evidence="10">The sequence shown here is derived from an EMBL/GenBank/DDBJ whole genome shotgun (WGS) entry which is preliminary data.</text>
</comment>
<protein>
    <recommendedName>
        <fullName evidence="7">Cell division control protein</fullName>
    </recommendedName>
</protein>
<dbReference type="SUPFAM" id="SSF46785">
    <property type="entry name" value="Winged helix' DNA-binding domain"/>
    <property type="match status" value="1"/>
</dbReference>
<dbReference type="AlphaFoldDB" id="A0A9N9CA23"/>
<dbReference type="InterPro" id="IPR050311">
    <property type="entry name" value="ORC1/CDC6"/>
</dbReference>
<dbReference type="FunFam" id="3.40.50.300:FF:000547">
    <property type="entry name" value="Cell division control protein"/>
    <property type="match status" value="1"/>
</dbReference>
<dbReference type="InterPro" id="IPR027417">
    <property type="entry name" value="P-loop_NTPase"/>
</dbReference>
<dbReference type="PANTHER" id="PTHR10763">
    <property type="entry name" value="CELL DIVISION CONTROL PROTEIN 6-RELATED"/>
    <property type="match status" value="1"/>
</dbReference>
<organism evidence="10 11">
    <name type="scientific">Paraglomus brasilianum</name>
    <dbReference type="NCBI Taxonomy" id="144538"/>
    <lineage>
        <taxon>Eukaryota</taxon>
        <taxon>Fungi</taxon>
        <taxon>Fungi incertae sedis</taxon>
        <taxon>Mucoromycota</taxon>
        <taxon>Glomeromycotina</taxon>
        <taxon>Glomeromycetes</taxon>
        <taxon>Paraglomerales</taxon>
        <taxon>Paraglomeraceae</taxon>
        <taxon>Paraglomus</taxon>
    </lineage>
</organism>
<keyword evidence="11" id="KW-1185">Reference proteome</keyword>
<dbReference type="GO" id="GO:0016887">
    <property type="term" value="F:ATP hydrolysis activity"/>
    <property type="evidence" value="ECO:0007669"/>
    <property type="project" value="InterPro"/>
</dbReference>
<dbReference type="InterPro" id="IPR054425">
    <property type="entry name" value="Cdc6_ORC1-like_ATPase_lid"/>
</dbReference>
<evidence type="ECO:0000259" key="8">
    <source>
        <dbReference type="SMART" id="SM00382"/>
    </source>
</evidence>
<dbReference type="Pfam" id="PF22606">
    <property type="entry name" value="Cdc6-ORC-like_ATPase_lid"/>
    <property type="match status" value="1"/>
</dbReference>